<evidence type="ECO:0000256" key="5">
    <source>
        <dbReference type="ARBA" id="ARBA00022801"/>
    </source>
</evidence>
<dbReference type="Gene3D" id="3.30.2010.10">
    <property type="entry name" value="Metalloproteases ('zincins'), catalytic domain"/>
    <property type="match status" value="1"/>
</dbReference>
<dbReference type="GO" id="GO:0046872">
    <property type="term" value="F:metal ion binding"/>
    <property type="evidence" value="ECO:0007669"/>
    <property type="project" value="UniProtKB-UniRule"/>
</dbReference>
<feature type="transmembrane region" description="Helical" evidence="15">
    <location>
        <begin position="163"/>
        <end position="184"/>
    </location>
</feature>
<feature type="active site" evidence="13">
    <location>
        <position position="300"/>
    </location>
</feature>
<evidence type="ECO:0000256" key="6">
    <source>
        <dbReference type="ARBA" id="ARBA00022824"/>
    </source>
</evidence>
<sequence>MAWIDNLQGFFDKPGIPWKSIVLAFTIGQFSFETYLTFRQYRALSKKGLPKVLEGEIDEETVAKAEDYSRAKAKFAIFSDVFSLVQNLCIMKFDVLPRMWHWGLLLAKRMPTKLAPTSIIGQSLYFVCVLSNISTLLGLPLSYYQHFVLEEKFGFNKLTIKLWFSDLVKSTTLSAVIGMPLMYAFLKIFEYFPSNFLWYICSFVLVVQILALTLVPVFIMPLFNKFTPLEDGELKTSIEALATRVNFPLDKIFVIDGSKRSSHSNAYFTGLPFTSKRIVLYDTLVKDASIDEITAVLAHEIGHWQKNHLLRMLALSEVHIFFLFTLFTAAYQNKSLYASFGFHSGHLLSQDPRLVFTQELPILVGFMLFNDLLQPLDCVLNFSMMLVSRLHEYQADAYAKGLGYSKDLCRALINLQVKNLSTMNVDPLYSSYHYSHPTLPERLDAMDYLSVKKGN</sequence>
<accession>A0A1G4KCI0</accession>
<dbReference type="InterPro" id="IPR027057">
    <property type="entry name" value="CAXX_Prtase_1"/>
</dbReference>
<dbReference type="GO" id="GO:0004222">
    <property type="term" value="F:metalloendopeptidase activity"/>
    <property type="evidence" value="ECO:0007669"/>
    <property type="project" value="UniProtKB-UniRule"/>
</dbReference>
<keyword evidence="9 15" id="KW-0482">Metalloprotease</keyword>
<dbReference type="InterPro" id="IPR032456">
    <property type="entry name" value="Peptidase_M48_N"/>
</dbReference>
<feature type="transmembrane region" description="Helical" evidence="15">
    <location>
        <begin position="196"/>
        <end position="219"/>
    </location>
</feature>
<gene>
    <name evidence="18" type="ORF">LAMI_0G15676G</name>
</gene>
<dbReference type="EC" id="3.4.24.84" evidence="15"/>
<keyword evidence="2 15" id="KW-0645">Protease</keyword>
<proteinExistence type="inferred from homology"/>
<keyword evidence="8 15" id="KW-1133">Transmembrane helix</keyword>
<feature type="transmembrane region" description="Helical" evidence="15">
    <location>
        <begin position="123"/>
        <end position="143"/>
    </location>
</feature>
<keyword evidence="19" id="KW-1185">Reference proteome</keyword>
<organism evidence="18 19">
    <name type="scientific">Lachancea mirantina</name>
    <dbReference type="NCBI Taxonomy" id="1230905"/>
    <lineage>
        <taxon>Eukaryota</taxon>
        <taxon>Fungi</taxon>
        <taxon>Dikarya</taxon>
        <taxon>Ascomycota</taxon>
        <taxon>Saccharomycotina</taxon>
        <taxon>Saccharomycetes</taxon>
        <taxon>Saccharomycetales</taxon>
        <taxon>Saccharomycetaceae</taxon>
        <taxon>Lachancea</taxon>
    </lineage>
</organism>
<comment type="cofactor">
    <cofactor evidence="14 15">
        <name>Zn(2+)</name>
        <dbReference type="ChEBI" id="CHEBI:29105"/>
    </cofactor>
    <text evidence="14 15">Binds 1 zinc ion per subunit.</text>
</comment>
<feature type="binding site" evidence="14">
    <location>
        <position position="299"/>
    </location>
    <ligand>
        <name>Zn(2+)</name>
        <dbReference type="ChEBI" id="CHEBI:29105"/>
        <note>catalytic</note>
    </ligand>
</feature>
<evidence type="ECO:0000313" key="19">
    <source>
        <dbReference type="Proteomes" id="UP000191024"/>
    </source>
</evidence>
<evidence type="ECO:0000256" key="8">
    <source>
        <dbReference type="ARBA" id="ARBA00022989"/>
    </source>
</evidence>
<keyword evidence="4 14" id="KW-0479">Metal-binding</keyword>
<evidence type="ECO:0000256" key="1">
    <source>
        <dbReference type="ARBA" id="ARBA00004477"/>
    </source>
</evidence>
<keyword evidence="5 15" id="KW-0378">Hydrolase</keyword>
<evidence type="ECO:0000259" key="16">
    <source>
        <dbReference type="Pfam" id="PF01435"/>
    </source>
</evidence>
<dbReference type="Pfam" id="PF01435">
    <property type="entry name" value="Peptidase_M48"/>
    <property type="match status" value="1"/>
</dbReference>
<dbReference type="PANTHER" id="PTHR10120">
    <property type="entry name" value="CAAX PRENYL PROTEASE 1"/>
    <property type="match status" value="1"/>
</dbReference>
<comment type="similarity">
    <text evidence="12 15">Belongs to the peptidase M48A family.</text>
</comment>
<evidence type="ECO:0000259" key="17">
    <source>
        <dbReference type="Pfam" id="PF16491"/>
    </source>
</evidence>
<keyword evidence="3 15" id="KW-0812">Transmembrane</keyword>
<evidence type="ECO:0000256" key="7">
    <source>
        <dbReference type="ARBA" id="ARBA00022833"/>
    </source>
</evidence>
<feature type="transmembrane region" description="Helical" evidence="15">
    <location>
        <begin position="20"/>
        <end position="38"/>
    </location>
</feature>
<evidence type="ECO:0000256" key="13">
    <source>
        <dbReference type="PIRSR" id="PIRSR627057-1"/>
    </source>
</evidence>
<feature type="active site" description="Proton donor" evidence="13">
    <location>
        <position position="396"/>
    </location>
</feature>
<evidence type="ECO:0000313" key="18">
    <source>
        <dbReference type="EMBL" id="SCV02075.1"/>
    </source>
</evidence>
<feature type="binding site" evidence="14">
    <location>
        <position position="392"/>
    </location>
    <ligand>
        <name>Zn(2+)</name>
        <dbReference type="ChEBI" id="CHEBI:29105"/>
        <note>catalytic</note>
    </ligand>
</feature>
<reference evidence="18 19" key="1">
    <citation type="submission" date="2016-03" db="EMBL/GenBank/DDBJ databases">
        <authorList>
            <person name="Devillers H."/>
        </authorList>
    </citation>
    <scope>NUCLEOTIDE SEQUENCE [LARGE SCALE GENOMIC DNA]</scope>
    <source>
        <strain evidence="18">CBS 11717</strain>
    </source>
</reference>
<evidence type="ECO:0000256" key="2">
    <source>
        <dbReference type="ARBA" id="ARBA00022670"/>
    </source>
</evidence>
<evidence type="ECO:0000256" key="3">
    <source>
        <dbReference type="ARBA" id="ARBA00022692"/>
    </source>
</evidence>
<dbReference type="OrthoDB" id="360839at2759"/>
<dbReference type="Proteomes" id="UP000191024">
    <property type="component" value="Chromosome G"/>
</dbReference>
<evidence type="ECO:0000256" key="12">
    <source>
        <dbReference type="ARBA" id="ARBA00060927"/>
    </source>
</evidence>
<keyword evidence="6 15" id="KW-0256">Endoplasmic reticulum</keyword>
<name>A0A1G4KCI0_9SACH</name>
<feature type="domain" description="CAAX prenyl protease 1 N-terminal" evidence="17">
    <location>
        <begin position="40"/>
        <end position="225"/>
    </location>
</feature>
<comment type="function">
    <text evidence="15">Proteolytically removes the C-terminal three residues of farnesylated proteins.</text>
</comment>
<dbReference type="FunFam" id="3.30.2010.10:FF:000002">
    <property type="entry name" value="CAAX prenyl protease"/>
    <property type="match status" value="1"/>
</dbReference>
<evidence type="ECO:0000256" key="11">
    <source>
        <dbReference type="ARBA" id="ARBA00044456"/>
    </source>
</evidence>
<feature type="binding site" evidence="14">
    <location>
        <position position="303"/>
    </location>
    <ligand>
        <name>Zn(2+)</name>
        <dbReference type="ChEBI" id="CHEBI:29105"/>
        <note>catalytic</note>
    </ligand>
</feature>
<dbReference type="CDD" id="cd07343">
    <property type="entry name" value="M48A_Zmpste24p_like"/>
    <property type="match status" value="1"/>
</dbReference>
<keyword evidence="7 14" id="KW-0862">Zinc</keyword>
<keyword evidence="10 15" id="KW-0472">Membrane</keyword>
<evidence type="ECO:0000256" key="14">
    <source>
        <dbReference type="PIRSR" id="PIRSR627057-2"/>
    </source>
</evidence>
<dbReference type="STRING" id="1230905.A0A1G4KCI0"/>
<feature type="domain" description="Peptidase M48" evidence="16">
    <location>
        <begin position="228"/>
        <end position="448"/>
    </location>
</feature>
<protein>
    <recommendedName>
        <fullName evidence="15">CAAX prenyl protease</fullName>
        <ecNumber evidence="15">3.4.24.84</ecNumber>
    </recommendedName>
</protein>
<dbReference type="InterPro" id="IPR001915">
    <property type="entry name" value="Peptidase_M48"/>
</dbReference>
<dbReference type="AlphaFoldDB" id="A0A1G4KCI0"/>
<comment type="catalytic activity">
    <reaction evidence="11 15">
        <text>Hydrolyzes the peptide bond -P2-(S-farnesyl or geranylgeranyl)C-P1'-P2'-P3'-COOH where P1' and P2' are amino acids with aliphatic side chains and P3' is any C-terminal residue.</text>
        <dbReference type="EC" id="3.4.24.84"/>
    </reaction>
</comment>
<evidence type="ECO:0000256" key="15">
    <source>
        <dbReference type="RuleBase" id="RU366005"/>
    </source>
</evidence>
<dbReference type="GO" id="GO:0005789">
    <property type="term" value="C:endoplasmic reticulum membrane"/>
    <property type="evidence" value="ECO:0007669"/>
    <property type="project" value="UniProtKB-SubCell"/>
</dbReference>
<evidence type="ECO:0000256" key="4">
    <source>
        <dbReference type="ARBA" id="ARBA00022723"/>
    </source>
</evidence>
<dbReference type="GO" id="GO:0071586">
    <property type="term" value="P:CAAX-box protein processing"/>
    <property type="evidence" value="ECO:0007669"/>
    <property type="project" value="UniProtKB-UniRule"/>
</dbReference>
<dbReference type="EMBL" id="LT598469">
    <property type="protein sequence ID" value="SCV02075.1"/>
    <property type="molecule type" value="Genomic_DNA"/>
</dbReference>
<evidence type="ECO:0000256" key="10">
    <source>
        <dbReference type="ARBA" id="ARBA00023136"/>
    </source>
</evidence>
<comment type="subcellular location">
    <subcellularLocation>
        <location evidence="1 15">Endoplasmic reticulum membrane</location>
        <topology evidence="1 15">Multi-pass membrane protein</topology>
    </subcellularLocation>
</comment>
<evidence type="ECO:0000256" key="9">
    <source>
        <dbReference type="ARBA" id="ARBA00023049"/>
    </source>
</evidence>
<dbReference type="Pfam" id="PF16491">
    <property type="entry name" value="Peptidase_M48_N"/>
    <property type="match status" value="1"/>
</dbReference>
<comment type="caution">
    <text evidence="15">Lacks conserved residue(s) required for the propagation of feature annotation.</text>
</comment>